<evidence type="ECO:0000313" key="2">
    <source>
        <dbReference type="Proteomes" id="UP001175271"/>
    </source>
</evidence>
<gene>
    <name evidence="1" type="ORF">QR680_000338</name>
</gene>
<dbReference type="EMBL" id="JAUCMV010000005">
    <property type="protein sequence ID" value="KAK0393658.1"/>
    <property type="molecule type" value="Genomic_DNA"/>
</dbReference>
<proteinExistence type="predicted"/>
<comment type="caution">
    <text evidence="1">The sequence shown here is derived from an EMBL/GenBank/DDBJ whole genome shotgun (WGS) entry which is preliminary data.</text>
</comment>
<dbReference type="Proteomes" id="UP001175271">
    <property type="component" value="Unassembled WGS sequence"/>
</dbReference>
<name>A0AA39GVS9_9BILA</name>
<organism evidence="1 2">
    <name type="scientific">Steinernema hermaphroditum</name>
    <dbReference type="NCBI Taxonomy" id="289476"/>
    <lineage>
        <taxon>Eukaryota</taxon>
        <taxon>Metazoa</taxon>
        <taxon>Ecdysozoa</taxon>
        <taxon>Nematoda</taxon>
        <taxon>Chromadorea</taxon>
        <taxon>Rhabditida</taxon>
        <taxon>Tylenchina</taxon>
        <taxon>Panagrolaimomorpha</taxon>
        <taxon>Strongyloidoidea</taxon>
        <taxon>Steinernematidae</taxon>
        <taxon>Steinernema</taxon>
    </lineage>
</organism>
<sequence length="72" mass="8607">MSVRAKRTLKTLFRFPRNRDALDDPFIHRPLQIVFPRKCVLEDGLRRFYLRTLLNGPPNKVKCFKVTVLYKC</sequence>
<reference evidence="1" key="1">
    <citation type="submission" date="2023-06" db="EMBL/GenBank/DDBJ databases">
        <title>Genomic analysis of the entomopathogenic nematode Steinernema hermaphroditum.</title>
        <authorList>
            <person name="Schwarz E.M."/>
            <person name="Heppert J.K."/>
            <person name="Baniya A."/>
            <person name="Schwartz H.T."/>
            <person name="Tan C.-H."/>
            <person name="Antoshechkin I."/>
            <person name="Sternberg P.W."/>
            <person name="Goodrich-Blair H."/>
            <person name="Dillman A.R."/>
        </authorList>
    </citation>
    <scope>NUCLEOTIDE SEQUENCE</scope>
    <source>
        <strain evidence="1">PS9179</strain>
        <tissue evidence="1">Whole animal</tissue>
    </source>
</reference>
<evidence type="ECO:0000313" key="1">
    <source>
        <dbReference type="EMBL" id="KAK0393658.1"/>
    </source>
</evidence>
<dbReference type="AlphaFoldDB" id="A0AA39GVS9"/>
<keyword evidence="2" id="KW-1185">Reference proteome</keyword>
<accession>A0AA39GVS9</accession>
<protein>
    <submittedName>
        <fullName evidence="1">Uncharacterized protein</fullName>
    </submittedName>
</protein>